<dbReference type="PANTHER" id="PTHR30118:SF15">
    <property type="entry name" value="TRANSCRIPTIONAL REGULATORY PROTEIN"/>
    <property type="match status" value="1"/>
</dbReference>
<dbReference type="PANTHER" id="PTHR30118">
    <property type="entry name" value="HTH-TYPE TRANSCRIPTIONAL REGULATOR LEUO-RELATED"/>
    <property type="match status" value="1"/>
</dbReference>
<proteinExistence type="inferred from homology"/>
<dbReference type="InterPro" id="IPR005119">
    <property type="entry name" value="LysR_subst-bd"/>
</dbReference>
<evidence type="ECO:0000313" key="8">
    <source>
        <dbReference type="Proteomes" id="UP000636264"/>
    </source>
</evidence>
<dbReference type="Gene3D" id="1.10.10.10">
    <property type="entry name" value="Winged helix-like DNA-binding domain superfamily/Winged helix DNA-binding domain"/>
    <property type="match status" value="1"/>
</dbReference>
<dbReference type="GO" id="GO:0003700">
    <property type="term" value="F:DNA-binding transcription factor activity"/>
    <property type="evidence" value="ECO:0007669"/>
    <property type="project" value="InterPro"/>
</dbReference>
<dbReference type="Pfam" id="PF00126">
    <property type="entry name" value="HTH_1"/>
    <property type="match status" value="1"/>
</dbReference>
<organism evidence="7 8">
    <name type="scientific">Nitratireductor aestuarii</name>
    <dbReference type="NCBI Taxonomy" id="1735103"/>
    <lineage>
        <taxon>Bacteria</taxon>
        <taxon>Pseudomonadati</taxon>
        <taxon>Pseudomonadota</taxon>
        <taxon>Alphaproteobacteria</taxon>
        <taxon>Hyphomicrobiales</taxon>
        <taxon>Phyllobacteriaceae</taxon>
        <taxon>Nitratireductor</taxon>
    </lineage>
</organism>
<protein>
    <submittedName>
        <fullName evidence="7">Transcriptional regulator</fullName>
    </submittedName>
</protein>
<dbReference type="PRINTS" id="PR00039">
    <property type="entry name" value="HTHLYSR"/>
</dbReference>
<reference evidence="7" key="1">
    <citation type="journal article" date="2014" name="Int. J. Syst. Evol. Microbiol.">
        <title>Complete genome sequence of Corynebacterium casei LMG S-19264T (=DSM 44701T), isolated from a smear-ripened cheese.</title>
        <authorList>
            <consortium name="US DOE Joint Genome Institute (JGI-PGF)"/>
            <person name="Walter F."/>
            <person name="Albersmeier A."/>
            <person name="Kalinowski J."/>
            <person name="Ruckert C."/>
        </authorList>
    </citation>
    <scope>NUCLEOTIDE SEQUENCE</scope>
    <source>
        <strain evidence="7">CGMCC 1.15320</strain>
    </source>
</reference>
<dbReference type="Gene3D" id="3.40.190.10">
    <property type="entry name" value="Periplasmic binding protein-like II"/>
    <property type="match status" value="2"/>
</dbReference>
<dbReference type="EMBL" id="BMIF01000002">
    <property type="protein sequence ID" value="GGA59655.1"/>
    <property type="molecule type" value="Genomic_DNA"/>
</dbReference>
<accession>A0A916RJH9</accession>
<gene>
    <name evidence="7" type="ORF">GCM10011385_11780</name>
</gene>
<dbReference type="PROSITE" id="PS50931">
    <property type="entry name" value="HTH_LYSR"/>
    <property type="match status" value="1"/>
</dbReference>
<reference evidence="7" key="2">
    <citation type="submission" date="2020-09" db="EMBL/GenBank/DDBJ databases">
        <authorList>
            <person name="Sun Q."/>
            <person name="Zhou Y."/>
        </authorList>
    </citation>
    <scope>NUCLEOTIDE SEQUENCE</scope>
    <source>
        <strain evidence="7">CGMCC 1.15320</strain>
    </source>
</reference>
<keyword evidence="2" id="KW-0536">Nodulation</keyword>
<sequence length="314" mass="35093">MLLRNLSRIDLNLLHVFVVIHQEASITRAAEVLNLSQPAVSNSVAKLRSLFGDPLFVRAGNGVAPTPLAQRLIVPVREALSTLERAFGEHEPFDPATSHRILRFSMSDFAEAILLAPLVGELSSTGSRMKVENFFVPERDLHEKLASGELDFAIEFRPPSEPNLRRVLLMEDEFVCVMRSGHPALEGEFTLGAYLQLEHLHIFNRPRFSNLVDGALAAAKQRRRVTVSIEHCLAVGSILAMSDLCVTIPRIFVERFLPDEGFAMRPTPFPMAPLQTWLLWHPATERSPAHGWVKQIMQRLTASRDEQAAGHSSQ</sequence>
<dbReference type="InterPro" id="IPR036388">
    <property type="entry name" value="WH-like_DNA-bd_sf"/>
</dbReference>
<dbReference type="InterPro" id="IPR050389">
    <property type="entry name" value="LysR-type_TF"/>
</dbReference>
<evidence type="ECO:0000256" key="1">
    <source>
        <dbReference type="ARBA" id="ARBA00009437"/>
    </source>
</evidence>
<comment type="similarity">
    <text evidence="1">Belongs to the LysR transcriptional regulatory family.</text>
</comment>
<dbReference type="SUPFAM" id="SSF53850">
    <property type="entry name" value="Periplasmic binding protein-like II"/>
    <property type="match status" value="1"/>
</dbReference>
<dbReference type="AlphaFoldDB" id="A0A916RJH9"/>
<keyword evidence="5" id="KW-0804">Transcription</keyword>
<evidence type="ECO:0000256" key="3">
    <source>
        <dbReference type="ARBA" id="ARBA00023015"/>
    </source>
</evidence>
<evidence type="ECO:0000256" key="4">
    <source>
        <dbReference type="ARBA" id="ARBA00023125"/>
    </source>
</evidence>
<keyword evidence="4" id="KW-0238">DNA-binding</keyword>
<evidence type="ECO:0000256" key="2">
    <source>
        <dbReference type="ARBA" id="ARBA00022458"/>
    </source>
</evidence>
<evidence type="ECO:0000256" key="5">
    <source>
        <dbReference type="ARBA" id="ARBA00023163"/>
    </source>
</evidence>
<feature type="domain" description="HTH lysR-type" evidence="6">
    <location>
        <begin position="9"/>
        <end position="66"/>
    </location>
</feature>
<dbReference type="InterPro" id="IPR000847">
    <property type="entry name" value="LysR_HTH_N"/>
</dbReference>
<dbReference type="InterPro" id="IPR036390">
    <property type="entry name" value="WH_DNA-bd_sf"/>
</dbReference>
<comment type="caution">
    <text evidence="7">The sequence shown here is derived from an EMBL/GenBank/DDBJ whole genome shotgun (WGS) entry which is preliminary data.</text>
</comment>
<dbReference type="Pfam" id="PF03466">
    <property type="entry name" value="LysR_substrate"/>
    <property type="match status" value="1"/>
</dbReference>
<dbReference type="SUPFAM" id="SSF46785">
    <property type="entry name" value="Winged helix' DNA-binding domain"/>
    <property type="match status" value="1"/>
</dbReference>
<keyword evidence="3" id="KW-0805">Transcription regulation</keyword>
<evidence type="ECO:0000259" key="6">
    <source>
        <dbReference type="PROSITE" id="PS50931"/>
    </source>
</evidence>
<dbReference type="GO" id="GO:0003677">
    <property type="term" value="F:DNA binding"/>
    <property type="evidence" value="ECO:0007669"/>
    <property type="project" value="UniProtKB-KW"/>
</dbReference>
<evidence type="ECO:0000313" key="7">
    <source>
        <dbReference type="EMBL" id="GGA59655.1"/>
    </source>
</evidence>
<dbReference type="CDD" id="cd08417">
    <property type="entry name" value="PBP2_Nitroaromatics_like"/>
    <property type="match status" value="1"/>
</dbReference>
<dbReference type="Proteomes" id="UP000636264">
    <property type="component" value="Unassembled WGS sequence"/>
</dbReference>
<dbReference type="InterPro" id="IPR037402">
    <property type="entry name" value="YidZ_PBP2"/>
</dbReference>
<dbReference type="RefSeq" id="WP_188720009.1">
    <property type="nucleotide sequence ID" value="NZ_BMIF01000002.1"/>
</dbReference>
<name>A0A916RJH9_9HYPH</name>
<keyword evidence="8" id="KW-1185">Reference proteome</keyword>